<name>A0A117I6Y2_9MYCO</name>
<proteinExistence type="predicted"/>
<comment type="caution">
    <text evidence="1">The sequence shown here is derived from an EMBL/GenBank/DDBJ whole genome shotgun (WGS) entry which is preliminary data.</text>
</comment>
<dbReference type="RefSeq" id="WP_062830998.1">
    <property type="nucleotide sequence ID" value="NZ_BCSX01000044.1"/>
</dbReference>
<dbReference type="EMBL" id="BCSX01000044">
    <property type="protein sequence ID" value="GAS90827.1"/>
    <property type="molecule type" value="Genomic_DNA"/>
</dbReference>
<protein>
    <recommendedName>
        <fullName evidence="3">SRPBCC family protein</fullName>
    </recommendedName>
</protein>
<evidence type="ECO:0000313" key="2">
    <source>
        <dbReference type="Proteomes" id="UP000069620"/>
    </source>
</evidence>
<sequence length="120" mass="13428">MPEIGSRQRNLPAPPRVVFGDLVSPRSAGIRPWLNLLDDEVAPEVLESEEPGRVVWSSLWPRRADTLIIFERARGGAGGGTDLRWTLTVDEPAPGESMTGHMRRRINTLIHANLRYTYGQ</sequence>
<dbReference type="STRING" id="146020.RMCB_4923"/>
<dbReference type="Proteomes" id="UP000069620">
    <property type="component" value="Unassembled WGS sequence"/>
</dbReference>
<gene>
    <name evidence="1" type="ORF">RMCB_4923</name>
</gene>
<reference evidence="2" key="2">
    <citation type="submission" date="2016-02" db="EMBL/GenBank/DDBJ databases">
        <title>Draft genome sequence of five rapidly growing Mycobacterium species.</title>
        <authorList>
            <person name="Katahira K."/>
            <person name="Gotou Y."/>
            <person name="Iida K."/>
            <person name="Ogura Y."/>
            <person name="Hayashi T."/>
        </authorList>
    </citation>
    <scope>NUCLEOTIDE SEQUENCE [LARGE SCALE GENOMIC DNA]</scope>
    <source>
        <strain evidence="2">JCM15654</strain>
    </source>
</reference>
<evidence type="ECO:0008006" key="3">
    <source>
        <dbReference type="Google" id="ProtNLM"/>
    </source>
</evidence>
<accession>A0A117I6Y2</accession>
<keyword evidence="2" id="KW-1185">Reference proteome</keyword>
<reference evidence="2" key="1">
    <citation type="journal article" date="2016" name="Genome Announc.">
        <title>Draft Genome Sequences of Five Rapidly Growing Mycobacterium Species, M. thermoresistibile, M. fortuitum subsp. acetamidolyticum, M. canariasense, M. brisbanense, and M. novocastrense.</title>
        <authorList>
            <person name="Katahira K."/>
            <person name="Ogura Y."/>
            <person name="Gotoh Y."/>
            <person name="Hayashi T."/>
        </authorList>
    </citation>
    <scope>NUCLEOTIDE SEQUENCE [LARGE SCALE GENOMIC DNA]</scope>
    <source>
        <strain evidence="2">JCM15654</strain>
    </source>
</reference>
<organism evidence="1 2">
    <name type="scientific">Mycolicibacterium brisbanense</name>
    <dbReference type="NCBI Taxonomy" id="146020"/>
    <lineage>
        <taxon>Bacteria</taxon>
        <taxon>Bacillati</taxon>
        <taxon>Actinomycetota</taxon>
        <taxon>Actinomycetes</taxon>
        <taxon>Mycobacteriales</taxon>
        <taxon>Mycobacteriaceae</taxon>
        <taxon>Mycolicibacterium</taxon>
    </lineage>
</organism>
<evidence type="ECO:0000313" key="1">
    <source>
        <dbReference type="EMBL" id="GAS90827.1"/>
    </source>
</evidence>
<dbReference type="AlphaFoldDB" id="A0A117I6Y2"/>